<keyword evidence="3 9" id="KW-0808">Transferase</keyword>
<comment type="similarity">
    <text evidence="1 9">Belongs to the cytidylate kinase family. Type 1 subfamily.</text>
</comment>
<dbReference type="PANTHER" id="PTHR21299:SF2">
    <property type="entry name" value="CYTIDYLATE KINASE"/>
    <property type="match status" value="1"/>
</dbReference>
<organism evidence="11 12">
    <name type="scientific">Lentibacillus persicus</name>
    <dbReference type="NCBI Taxonomy" id="640948"/>
    <lineage>
        <taxon>Bacteria</taxon>
        <taxon>Bacillati</taxon>
        <taxon>Bacillota</taxon>
        <taxon>Bacilli</taxon>
        <taxon>Bacillales</taxon>
        <taxon>Bacillaceae</taxon>
        <taxon>Lentibacillus</taxon>
    </lineage>
</organism>
<keyword evidence="12" id="KW-1185">Reference proteome</keyword>
<dbReference type="InterPro" id="IPR011994">
    <property type="entry name" value="Cytidylate_kinase_dom"/>
</dbReference>
<dbReference type="GO" id="GO:0036431">
    <property type="term" value="F:dCMP kinase activity"/>
    <property type="evidence" value="ECO:0007669"/>
    <property type="project" value="InterPro"/>
</dbReference>
<dbReference type="SUPFAM" id="SSF52540">
    <property type="entry name" value="P-loop containing nucleoside triphosphate hydrolases"/>
    <property type="match status" value="1"/>
</dbReference>
<dbReference type="GO" id="GO:0006220">
    <property type="term" value="P:pyrimidine nucleotide metabolic process"/>
    <property type="evidence" value="ECO:0007669"/>
    <property type="project" value="UniProtKB-UniRule"/>
</dbReference>
<evidence type="ECO:0000313" key="12">
    <source>
        <dbReference type="Proteomes" id="UP000199474"/>
    </source>
</evidence>
<evidence type="ECO:0000256" key="8">
    <source>
        <dbReference type="ARBA" id="ARBA00048478"/>
    </source>
</evidence>
<protein>
    <recommendedName>
        <fullName evidence="9">Cytidylate kinase</fullName>
        <shortName evidence="9">CK</shortName>
        <ecNumber evidence="9">2.7.4.25</ecNumber>
    </recommendedName>
    <alternativeName>
        <fullName evidence="9">Cytidine monophosphate kinase</fullName>
        <shortName evidence="9">CMP kinase</shortName>
    </alternativeName>
</protein>
<dbReference type="EMBL" id="FOMR01000002">
    <property type="protein sequence ID" value="SFD50667.1"/>
    <property type="molecule type" value="Genomic_DNA"/>
</dbReference>
<dbReference type="Pfam" id="PF02224">
    <property type="entry name" value="Cytidylate_kin"/>
    <property type="match status" value="1"/>
</dbReference>
<feature type="binding site" evidence="9">
    <location>
        <begin position="15"/>
        <end position="23"/>
    </location>
    <ligand>
        <name>ATP</name>
        <dbReference type="ChEBI" id="CHEBI:30616"/>
    </ligand>
</feature>
<keyword evidence="4 9" id="KW-0547">Nucleotide-binding</keyword>
<proteinExistence type="inferred from homology"/>
<gene>
    <name evidence="9" type="primary">cmk</name>
    <name evidence="11" type="ORF">SAMN05216238_1023</name>
</gene>
<dbReference type="GO" id="GO:0005829">
    <property type="term" value="C:cytosol"/>
    <property type="evidence" value="ECO:0007669"/>
    <property type="project" value="TreeGrafter"/>
</dbReference>
<dbReference type="STRING" id="640948.SAMN05216238_1023"/>
<evidence type="ECO:0000256" key="4">
    <source>
        <dbReference type="ARBA" id="ARBA00022741"/>
    </source>
</evidence>
<dbReference type="EC" id="2.7.4.25" evidence="9"/>
<evidence type="ECO:0000256" key="2">
    <source>
        <dbReference type="ARBA" id="ARBA00022490"/>
    </source>
</evidence>
<dbReference type="InterPro" id="IPR027417">
    <property type="entry name" value="P-loop_NTPase"/>
</dbReference>
<evidence type="ECO:0000313" key="11">
    <source>
        <dbReference type="EMBL" id="SFD50667.1"/>
    </source>
</evidence>
<accession>A0A1I1SW30</accession>
<dbReference type="HAMAP" id="MF_00238">
    <property type="entry name" value="Cytidyl_kinase_type1"/>
    <property type="match status" value="1"/>
</dbReference>
<evidence type="ECO:0000256" key="7">
    <source>
        <dbReference type="ARBA" id="ARBA00047615"/>
    </source>
</evidence>
<dbReference type="NCBIfam" id="TIGR00017">
    <property type="entry name" value="cmk"/>
    <property type="match status" value="1"/>
</dbReference>
<dbReference type="Proteomes" id="UP000199474">
    <property type="component" value="Unassembled WGS sequence"/>
</dbReference>
<dbReference type="AlphaFoldDB" id="A0A1I1SW30"/>
<comment type="subcellular location">
    <subcellularLocation>
        <location evidence="9">Cytoplasm</location>
    </subcellularLocation>
</comment>
<evidence type="ECO:0000256" key="3">
    <source>
        <dbReference type="ARBA" id="ARBA00022679"/>
    </source>
</evidence>
<dbReference type="InterPro" id="IPR003136">
    <property type="entry name" value="Cytidylate_kin"/>
</dbReference>
<name>A0A1I1SW30_9BACI</name>
<dbReference type="GO" id="GO:0036430">
    <property type="term" value="F:CMP kinase activity"/>
    <property type="evidence" value="ECO:0007669"/>
    <property type="project" value="RHEA"/>
</dbReference>
<keyword evidence="5 9" id="KW-0418">Kinase</keyword>
<feature type="domain" description="Cytidylate kinase" evidence="10">
    <location>
        <begin position="11"/>
        <end position="224"/>
    </location>
</feature>
<comment type="catalytic activity">
    <reaction evidence="7 9">
        <text>dCMP + ATP = dCDP + ADP</text>
        <dbReference type="Rhea" id="RHEA:25094"/>
        <dbReference type="ChEBI" id="CHEBI:30616"/>
        <dbReference type="ChEBI" id="CHEBI:57566"/>
        <dbReference type="ChEBI" id="CHEBI:58593"/>
        <dbReference type="ChEBI" id="CHEBI:456216"/>
        <dbReference type="EC" id="2.7.4.25"/>
    </reaction>
</comment>
<dbReference type="GO" id="GO:0005524">
    <property type="term" value="F:ATP binding"/>
    <property type="evidence" value="ECO:0007669"/>
    <property type="project" value="UniProtKB-UniRule"/>
</dbReference>
<evidence type="ECO:0000256" key="9">
    <source>
        <dbReference type="HAMAP-Rule" id="MF_00238"/>
    </source>
</evidence>
<dbReference type="FunFam" id="3.40.50.300:FF:000484">
    <property type="entry name" value="Cytidylate kinase"/>
    <property type="match status" value="1"/>
</dbReference>
<keyword evidence="2 9" id="KW-0963">Cytoplasm</keyword>
<evidence type="ECO:0000256" key="1">
    <source>
        <dbReference type="ARBA" id="ARBA00009427"/>
    </source>
</evidence>
<dbReference type="PANTHER" id="PTHR21299">
    <property type="entry name" value="CYTIDYLATE KINASE/PANTOATE-BETA-ALANINE LIGASE"/>
    <property type="match status" value="1"/>
</dbReference>
<evidence type="ECO:0000256" key="5">
    <source>
        <dbReference type="ARBA" id="ARBA00022777"/>
    </source>
</evidence>
<evidence type="ECO:0000256" key="6">
    <source>
        <dbReference type="ARBA" id="ARBA00022840"/>
    </source>
</evidence>
<evidence type="ECO:0000259" key="10">
    <source>
        <dbReference type="Pfam" id="PF02224"/>
    </source>
</evidence>
<dbReference type="CDD" id="cd02020">
    <property type="entry name" value="CMPK"/>
    <property type="match status" value="1"/>
</dbReference>
<dbReference type="Gene3D" id="3.40.50.300">
    <property type="entry name" value="P-loop containing nucleotide triphosphate hydrolases"/>
    <property type="match status" value="1"/>
</dbReference>
<reference evidence="12" key="1">
    <citation type="submission" date="2016-10" db="EMBL/GenBank/DDBJ databases">
        <authorList>
            <person name="Varghese N."/>
            <person name="Submissions S."/>
        </authorList>
    </citation>
    <scope>NUCLEOTIDE SEQUENCE [LARGE SCALE GENOMIC DNA]</scope>
    <source>
        <strain evidence="12">DSM 22530</strain>
    </source>
</reference>
<sequence>MTAMNKNKIAIAIDGPAAAGKSTVSKQVAKELSFIYIDTGAMYRALTFKALKNQISLEDEEELATVLADTTIEIVHGKGQQHVLIDGDDVTEDIRTVHVTNNVSYVAKHPKVRREMVKRQQDLAEKRGVVMDGRDIGTHVIPDAEVKIFLKASVEERAKRRYEEMLQKGFSADLEKMKKEIEQRDQIDSEREAAPLIKANDAIELDTTNLSIDEVTDAILKEANRVIRDEGENNESL</sequence>
<dbReference type="GO" id="GO:0015949">
    <property type="term" value="P:nucleobase-containing small molecule interconversion"/>
    <property type="evidence" value="ECO:0007669"/>
    <property type="project" value="TreeGrafter"/>
</dbReference>
<comment type="catalytic activity">
    <reaction evidence="8 9">
        <text>CMP + ATP = CDP + ADP</text>
        <dbReference type="Rhea" id="RHEA:11600"/>
        <dbReference type="ChEBI" id="CHEBI:30616"/>
        <dbReference type="ChEBI" id="CHEBI:58069"/>
        <dbReference type="ChEBI" id="CHEBI:60377"/>
        <dbReference type="ChEBI" id="CHEBI:456216"/>
        <dbReference type="EC" id="2.7.4.25"/>
    </reaction>
</comment>
<keyword evidence="6 9" id="KW-0067">ATP-binding</keyword>